<feature type="region of interest" description="Disordered" evidence="6">
    <location>
        <begin position="183"/>
        <end position="205"/>
    </location>
</feature>
<feature type="region of interest" description="Disordered" evidence="6">
    <location>
        <begin position="1"/>
        <end position="39"/>
    </location>
</feature>
<evidence type="ECO:0000313" key="8">
    <source>
        <dbReference type="Proteomes" id="UP001217044"/>
    </source>
</evidence>
<comment type="similarity">
    <text evidence="2 5">Belongs to the RecX family.</text>
</comment>
<dbReference type="HAMAP" id="MF_01114">
    <property type="entry name" value="RecX"/>
    <property type="match status" value="1"/>
</dbReference>
<protein>
    <recommendedName>
        <fullName evidence="3 5">Regulatory protein RecX</fullName>
    </recommendedName>
</protein>
<evidence type="ECO:0000256" key="3">
    <source>
        <dbReference type="ARBA" id="ARBA00018111"/>
    </source>
</evidence>
<comment type="function">
    <text evidence="5">Modulates RecA activity.</text>
</comment>
<evidence type="ECO:0000256" key="5">
    <source>
        <dbReference type="HAMAP-Rule" id="MF_01114"/>
    </source>
</evidence>
<dbReference type="RefSeq" id="WP_273988614.1">
    <property type="nucleotide sequence ID" value="NZ_BAABQT010000005.1"/>
</dbReference>
<evidence type="ECO:0000313" key="7">
    <source>
        <dbReference type="EMBL" id="WDA58515.1"/>
    </source>
</evidence>
<feature type="compositionally biased region" description="Basic and acidic residues" evidence="6">
    <location>
        <begin position="23"/>
        <end position="39"/>
    </location>
</feature>
<proteinExistence type="inferred from homology"/>
<accession>A0ABY7V061</accession>
<evidence type="ECO:0000256" key="4">
    <source>
        <dbReference type="ARBA" id="ARBA00022490"/>
    </source>
</evidence>
<keyword evidence="8" id="KW-1185">Reference proteome</keyword>
<gene>
    <name evidence="5" type="primary">recX</name>
    <name evidence="7" type="ORF">M8445_14390</name>
</gene>
<dbReference type="InterPro" id="IPR036388">
    <property type="entry name" value="WH-like_DNA-bd_sf"/>
</dbReference>
<evidence type="ECO:0000256" key="2">
    <source>
        <dbReference type="ARBA" id="ARBA00009695"/>
    </source>
</evidence>
<feature type="compositionally biased region" description="Acidic residues" evidence="6">
    <location>
        <begin position="188"/>
        <end position="205"/>
    </location>
</feature>
<dbReference type="PANTHER" id="PTHR33602">
    <property type="entry name" value="REGULATORY PROTEIN RECX FAMILY PROTEIN"/>
    <property type="match status" value="1"/>
</dbReference>
<evidence type="ECO:0000256" key="6">
    <source>
        <dbReference type="SAM" id="MobiDB-lite"/>
    </source>
</evidence>
<keyword evidence="4 5" id="KW-0963">Cytoplasm</keyword>
<dbReference type="Gene3D" id="1.10.10.10">
    <property type="entry name" value="Winged helix-like DNA-binding domain superfamily/Winged helix DNA-binding domain"/>
    <property type="match status" value="2"/>
</dbReference>
<dbReference type="EMBL" id="CP115165">
    <property type="protein sequence ID" value="WDA58515.1"/>
    <property type="molecule type" value="Genomic_DNA"/>
</dbReference>
<comment type="subcellular location">
    <subcellularLocation>
        <location evidence="1 5">Cytoplasm</location>
    </subcellularLocation>
</comment>
<name>A0ABY7V061_9DEIO</name>
<organism evidence="7 8">
    <name type="scientific">Deinococcus aquaticus</name>
    <dbReference type="NCBI Taxonomy" id="328692"/>
    <lineage>
        <taxon>Bacteria</taxon>
        <taxon>Thermotogati</taxon>
        <taxon>Deinococcota</taxon>
        <taxon>Deinococci</taxon>
        <taxon>Deinococcales</taxon>
        <taxon>Deinococcaceae</taxon>
        <taxon>Deinococcus</taxon>
    </lineage>
</organism>
<feature type="compositionally biased region" description="Basic residues" evidence="6">
    <location>
        <begin position="1"/>
        <end position="12"/>
    </location>
</feature>
<dbReference type="InterPro" id="IPR003783">
    <property type="entry name" value="Regulatory_RecX"/>
</dbReference>
<dbReference type="Proteomes" id="UP001217044">
    <property type="component" value="Chromosome"/>
</dbReference>
<reference evidence="7 8" key="1">
    <citation type="submission" date="2022-12" db="EMBL/GenBank/DDBJ databases">
        <title>Genome Sequence of Deinococcus aquaticus Type Strain PB314.</title>
        <authorList>
            <person name="Albert C."/>
            <person name="Hill J."/>
            <person name="Boren L."/>
            <person name="Scholz-Ng S."/>
            <person name="Fatema N."/>
            <person name="Grosso R."/>
            <person name="Soboslay E."/>
            <person name="Tuohy J."/>
        </authorList>
    </citation>
    <scope>NUCLEOTIDE SEQUENCE [LARGE SCALE GENOMIC DNA]</scope>
    <source>
        <strain evidence="7 8">PB-314</strain>
    </source>
</reference>
<sequence>MTGRYRPGRRAARTPDADPEAGPPRDARPARERTPQEQRDALIGYAFRALGQRALTQAELRAKLEKRSDDPDLIAEVLARVQELGYQDDAQVARVEGARRGVGGLRVRQTLKRRGLTDDLIRETVDARDPDDETQVVRELLVRRWSSFARKRDPQASAFGFLARRGFTGNVIWPAIREHVANLPAGEGPEEELPDDPQDSPEDWE</sequence>
<evidence type="ECO:0000256" key="1">
    <source>
        <dbReference type="ARBA" id="ARBA00004496"/>
    </source>
</evidence>
<dbReference type="PANTHER" id="PTHR33602:SF1">
    <property type="entry name" value="REGULATORY PROTEIN RECX FAMILY PROTEIN"/>
    <property type="match status" value="1"/>
</dbReference>